<name>A0A552V667_9FLAO</name>
<dbReference type="GO" id="GO:0016787">
    <property type="term" value="F:hydrolase activity"/>
    <property type="evidence" value="ECO:0007669"/>
    <property type="project" value="UniProtKB-KW"/>
</dbReference>
<dbReference type="PANTHER" id="PTHR48098">
    <property type="entry name" value="ENTEROCHELIN ESTERASE-RELATED"/>
    <property type="match status" value="1"/>
</dbReference>
<dbReference type="InterPro" id="IPR029058">
    <property type="entry name" value="AB_hydrolase_fold"/>
</dbReference>
<organism evidence="1 2">
    <name type="scientific">Flavobacterium zepuense</name>
    <dbReference type="NCBI Taxonomy" id="2593302"/>
    <lineage>
        <taxon>Bacteria</taxon>
        <taxon>Pseudomonadati</taxon>
        <taxon>Bacteroidota</taxon>
        <taxon>Flavobacteriia</taxon>
        <taxon>Flavobacteriales</taxon>
        <taxon>Flavobacteriaceae</taxon>
        <taxon>Flavobacterium</taxon>
    </lineage>
</organism>
<dbReference type="Proteomes" id="UP000320643">
    <property type="component" value="Unassembled WGS sequence"/>
</dbReference>
<sequence>MKPYLFLFFAVLTVAGGKAQQKTVSPNVSSYSLLAHELNTSKKIWVYLPYNYNKTSKSYPVVYMHDGQNLFDKTTSFAGEWRVDETLDSLKVEVIVVGIEHGGDERTKELTPYKNEQYGGGGADVYLDFIMNTLKPDIDKRYRTKKDRENTALFGSSLGGLVSYYALINYPDTFGKAGVFSPSFWFTKDIFELTEYVDHIDAKIYFMAGDKESKDMVPDLNRMYQLVRKKDRKPNRLKKKIVPGGNHNEALWSREFAEAITWLMAEEKQIGK</sequence>
<dbReference type="Gene3D" id="3.40.50.1820">
    <property type="entry name" value="alpha/beta hydrolase"/>
    <property type="match status" value="1"/>
</dbReference>
<keyword evidence="1" id="KW-0378">Hydrolase</keyword>
<evidence type="ECO:0000313" key="2">
    <source>
        <dbReference type="Proteomes" id="UP000320643"/>
    </source>
</evidence>
<dbReference type="InterPro" id="IPR050583">
    <property type="entry name" value="Mycobacterial_A85_antigen"/>
</dbReference>
<keyword evidence="2" id="KW-1185">Reference proteome</keyword>
<dbReference type="RefSeq" id="WP_143372606.1">
    <property type="nucleotide sequence ID" value="NZ_VJVZ01000003.1"/>
</dbReference>
<protein>
    <submittedName>
        <fullName evidence="1">Alpha/beta hydrolase</fullName>
    </submittedName>
</protein>
<dbReference type="SUPFAM" id="SSF53474">
    <property type="entry name" value="alpha/beta-Hydrolases"/>
    <property type="match status" value="1"/>
</dbReference>
<proteinExistence type="predicted"/>
<reference evidence="1 2" key="1">
    <citation type="submission" date="2019-07" db="EMBL/GenBank/DDBJ databases">
        <title>Flavobacterium sp. nov., isolated from glacier ice.</title>
        <authorList>
            <person name="Liu Q."/>
            <person name="Xin Y.-H."/>
        </authorList>
    </citation>
    <scope>NUCLEOTIDE SEQUENCE [LARGE SCALE GENOMIC DNA]</scope>
    <source>
        <strain evidence="1 2">ZT4R6</strain>
    </source>
</reference>
<comment type="caution">
    <text evidence="1">The sequence shown here is derived from an EMBL/GenBank/DDBJ whole genome shotgun (WGS) entry which is preliminary data.</text>
</comment>
<dbReference type="OrthoDB" id="9784036at2"/>
<dbReference type="AlphaFoldDB" id="A0A552V667"/>
<dbReference type="InterPro" id="IPR000801">
    <property type="entry name" value="Esterase-like"/>
</dbReference>
<dbReference type="Pfam" id="PF00756">
    <property type="entry name" value="Esterase"/>
    <property type="match status" value="1"/>
</dbReference>
<evidence type="ECO:0000313" key="1">
    <source>
        <dbReference type="EMBL" id="TRW25942.1"/>
    </source>
</evidence>
<gene>
    <name evidence="1" type="ORF">FMM05_06880</name>
</gene>
<accession>A0A552V667</accession>
<dbReference type="PANTHER" id="PTHR48098:SF6">
    <property type="entry name" value="FERRI-BACILLIBACTIN ESTERASE BESA"/>
    <property type="match status" value="1"/>
</dbReference>
<dbReference type="EMBL" id="VJVZ01000003">
    <property type="protein sequence ID" value="TRW25942.1"/>
    <property type="molecule type" value="Genomic_DNA"/>
</dbReference>